<feature type="transmembrane region" description="Helical" evidence="14">
    <location>
        <begin position="214"/>
        <end position="233"/>
    </location>
</feature>
<protein>
    <recommendedName>
        <fullName evidence="4 14">Undecaprenyl-diphosphatase</fullName>
        <ecNumber evidence="3 14">3.6.1.27</ecNumber>
    </recommendedName>
    <alternativeName>
        <fullName evidence="12 14">Bacitracin resistance protein</fullName>
    </alternativeName>
    <alternativeName>
        <fullName evidence="11 14">Undecaprenyl pyrophosphate phosphatase</fullName>
    </alternativeName>
</protein>
<evidence type="ECO:0000256" key="1">
    <source>
        <dbReference type="ARBA" id="ARBA00004651"/>
    </source>
</evidence>
<comment type="subcellular location">
    <subcellularLocation>
        <location evidence="1 14">Cell membrane</location>
        <topology evidence="1 14">Multi-pass membrane protein</topology>
    </subcellularLocation>
</comment>
<dbReference type="GO" id="GO:0050380">
    <property type="term" value="F:undecaprenyl-diphosphatase activity"/>
    <property type="evidence" value="ECO:0007669"/>
    <property type="project" value="UniProtKB-UniRule"/>
</dbReference>
<name>A0A7C3WMF4_9BACT</name>
<gene>
    <name evidence="14 15" type="primary">uppP</name>
    <name evidence="15" type="ORF">ENV62_08075</name>
</gene>
<evidence type="ECO:0000256" key="12">
    <source>
        <dbReference type="ARBA" id="ARBA00032932"/>
    </source>
</evidence>
<evidence type="ECO:0000256" key="4">
    <source>
        <dbReference type="ARBA" id="ARBA00021581"/>
    </source>
</evidence>
<evidence type="ECO:0000256" key="14">
    <source>
        <dbReference type="HAMAP-Rule" id="MF_01006"/>
    </source>
</evidence>
<dbReference type="EC" id="3.6.1.27" evidence="3 14"/>
<dbReference type="Pfam" id="PF02673">
    <property type="entry name" value="BacA"/>
    <property type="match status" value="1"/>
</dbReference>
<comment type="similarity">
    <text evidence="2 14">Belongs to the UppP family.</text>
</comment>
<evidence type="ECO:0000256" key="5">
    <source>
        <dbReference type="ARBA" id="ARBA00022475"/>
    </source>
</evidence>
<feature type="transmembrane region" description="Helical" evidence="14">
    <location>
        <begin position="245"/>
        <end position="265"/>
    </location>
</feature>
<dbReference type="GO" id="GO:0008360">
    <property type="term" value="P:regulation of cell shape"/>
    <property type="evidence" value="ECO:0007669"/>
    <property type="project" value="UniProtKB-KW"/>
</dbReference>
<keyword evidence="6 14" id="KW-0812">Transmembrane</keyword>
<keyword evidence="5 14" id="KW-1003">Cell membrane</keyword>
<comment type="miscellaneous">
    <text evidence="14">Bacitracin is thought to be involved in the inhibition of peptidoglycan synthesis by sequestering undecaprenyl diphosphate, thereby reducing the pool of lipid carrier available.</text>
</comment>
<evidence type="ECO:0000256" key="2">
    <source>
        <dbReference type="ARBA" id="ARBA00010621"/>
    </source>
</evidence>
<comment type="catalytic activity">
    <reaction evidence="13 14">
        <text>di-trans,octa-cis-undecaprenyl diphosphate + H2O = di-trans,octa-cis-undecaprenyl phosphate + phosphate + H(+)</text>
        <dbReference type="Rhea" id="RHEA:28094"/>
        <dbReference type="ChEBI" id="CHEBI:15377"/>
        <dbReference type="ChEBI" id="CHEBI:15378"/>
        <dbReference type="ChEBI" id="CHEBI:43474"/>
        <dbReference type="ChEBI" id="CHEBI:58405"/>
        <dbReference type="ChEBI" id="CHEBI:60392"/>
        <dbReference type="EC" id="3.6.1.27"/>
    </reaction>
</comment>
<feature type="transmembrane region" description="Helical" evidence="14">
    <location>
        <begin position="113"/>
        <end position="132"/>
    </location>
</feature>
<evidence type="ECO:0000256" key="7">
    <source>
        <dbReference type="ARBA" id="ARBA00022801"/>
    </source>
</evidence>
<dbReference type="PANTHER" id="PTHR30622">
    <property type="entry name" value="UNDECAPRENYL-DIPHOSPHATASE"/>
    <property type="match status" value="1"/>
</dbReference>
<keyword evidence="9 14" id="KW-0472">Membrane</keyword>
<dbReference type="InterPro" id="IPR003824">
    <property type="entry name" value="UppP"/>
</dbReference>
<accession>A0A7C3WMF4</accession>
<organism evidence="15">
    <name type="scientific">Desulfobacca acetoxidans</name>
    <dbReference type="NCBI Taxonomy" id="60893"/>
    <lineage>
        <taxon>Bacteria</taxon>
        <taxon>Pseudomonadati</taxon>
        <taxon>Thermodesulfobacteriota</taxon>
        <taxon>Desulfobaccia</taxon>
        <taxon>Desulfobaccales</taxon>
        <taxon>Desulfobaccaceae</taxon>
        <taxon>Desulfobacca</taxon>
    </lineage>
</organism>
<evidence type="ECO:0000256" key="13">
    <source>
        <dbReference type="ARBA" id="ARBA00047594"/>
    </source>
</evidence>
<keyword evidence="10 14" id="KW-0046">Antibiotic resistance</keyword>
<proteinExistence type="inferred from homology"/>
<keyword evidence="14" id="KW-0961">Cell wall biogenesis/degradation</keyword>
<keyword evidence="14" id="KW-0133">Cell shape</keyword>
<feature type="transmembrane region" description="Helical" evidence="14">
    <location>
        <begin position="182"/>
        <end position="202"/>
    </location>
</feature>
<dbReference type="EMBL" id="DTHB01000050">
    <property type="protein sequence ID" value="HGB15173.1"/>
    <property type="molecule type" value="Genomic_DNA"/>
</dbReference>
<evidence type="ECO:0000256" key="8">
    <source>
        <dbReference type="ARBA" id="ARBA00022989"/>
    </source>
</evidence>
<dbReference type="NCBIfam" id="TIGR00753">
    <property type="entry name" value="undec_PP_bacA"/>
    <property type="match status" value="1"/>
</dbReference>
<dbReference type="GO" id="GO:0046677">
    <property type="term" value="P:response to antibiotic"/>
    <property type="evidence" value="ECO:0007669"/>
    <property type="project" value="UniProtKB-UniRule"/>
</dbReference>
<dbReference type="AlphaFoldDB" id="A0A7C3WMF4"/>
<dbReference type="GO" id="GO:0009252">
    <property type="term" value="P:peptidoglycan biosynthetic process"/>
    <property type="evidence" value="ECO:0007669"/>
    <property type="project" value="UniProtKB-KW"/>
</dbReference>
<feature type="transmembrane region" description="Helical" evidence="14">
    <location>
        <begin position="82"/>
        <end position="101"/>
    </location>
</feature>
<keyword evidence="7 14" id="KW-0378">Hydrolase</keyword>
<reference evidence="15" key="1">
    <citation type="journal article" date="2020" name="mSystems">
        <title>Genome- and Community-Level Interaction Insights into Carbon Utilization and Element Cycling Functions of Hydrothermarchaeota in Hydrothermal Sediment.</title>
        <authorList>
            <person name="Zhou Z."/>
            <person name="Liu Y."/>
            <person name="Xu W."/>
            <person name="Pan J."/>
            <person name="Luo Z.H."/>
            <person name="Li M."/>
        </authorList>
    </citation>
    <scope>NUCLEOTIDE SEQUENCE [LARGE SCALE GENOMIC DNA]</scope>
    <source>
        <strain evidence="15">SpSt-776</strain>
    </source>
</reference>
<comment type="function">
    <text evidence="14">Catalyzes the dephosphorylation of undecaprenyl diphosphate (UPP). Confers resistance to bacitracin.</text>
</comment>
<evidence type="ECO:0000313" key="15">
    <source>
        <dbReference type="EMBL" id="HGB15173.1"/>
    </source>
</evidence>
<evidence type="ECO:0000256" key="11">
    <source>
        <dbReference type="ARBA" id="ARBA00032707"/>
    </source>
</evidence>
<evidence type="ECO:0000256" key="6">
    <source>
        <dbReference type="ARBA" id="ARBA00022692"/>
    </source>
</evidence>
<evidence type="ECO:0000256" key="3">
    <source>
        <dbReference type="ARBA" id="ARBA00012374"/>
    </source>
</evidence>
<evidence type="ECO:0000256" key="10">
    <source>
        <dbReference type="ARBA" id="ARBA00023251"/>
    </source>
</evidence>
<feature type="transmembrane region" description="Helical" evidence="14">
    <location>
        <begin position="40"/>
        <end position="61"/>
    </location>
</feature>
<dbReference type="PANTHER" id="PTHR30622:SF4">
    <property type="entry name" value="UNDECAPRENYL-DIPHOSPHATASE"/>
    <property type="match status" value="1"/>
</dbReference>
<dbReference type="GO" id="GO:0005886">
    <property type="term" value="C:plasma membrane"/>
    <property type="evidence" value="ECO:0007669"/>
    <property type="project" value="UniProtKB-SubCell"/>
</dbReference>
<comment type="caution">
    <text evidence="15">The sequence shown here is derived from an EMBL/GenBank/DDBJ whole genome shotgun (WGS) entry which is preliminary data.</text>
</comment>
<dbReference type="GO" id="GO:0071555">
    <property type="term" value="P:cell wall organization"/>
    <property type="evidence" value="ECO:0007669"/>
    <property type="project" value="UniProtKB-KW"/>
</dbReference>
<dbReference type="HAMAP" id="MF_01006">
    <property type="entry name" value="Undec_diphosphatase"/>
    <property type="match status" value="1"/>
</dbReference>
<evidence type="ECO:0000256" key="9">
    <source>
        <dbReference type="ARBA" id="ARBA00023136"/>
    </source>
</evidence>
<sequence>MHPLYALFLGIVQGLTEFLPISSSGHLALLEHYFKAPGTGLSFDILLHLGTIAALLTYFRADWRHMAKAVLRPSPYTRLDRRLFVCIVAASVPGALAGVLFENQAETVFREPFRIAILLGGLGLLLIAAECLARHERPLTNLKLGDALLIGLSQALAIMPGVSRSGITMTCALFLGFTRETAARFSFLLSTPIIAGAGLWHLRKWFKAPPENLSILAAFLGFLAALVSSYLTIKYLLRFLRRHTFYPFAFYRLALAALVLVLTFLGK</sequence>
<keyword evidence="8 14" id="KW-1133">Transmembrane helix</keyword>
<keyword evidence="14" id="KW-0573">Peptidoglycan synthesis</keyword>